<keyword evidence="1" id="KW-1133">Transmembrane helix</keyword>
<keyword evidence="1" id="KW-0472">Membrane</keyword>
<sequence>MLNIKNIYSFYINGFKNMTIGKTLWKLILIKLLVIFLFLNYFVHDKSLKSEYKTYEEKVDFVYKNLTKEN</sequence>
<dbReference type="InterPro" id="IPR027853">
    <property type="entry name" value="DUF4492"/>
</dbReference>
<dbReference type="STRING" id="1850254.LPB137_04885"/>
<dbReference type="EMBL" id="CP019070">
    <property type="protein sequence ID" value="APW65225.1"/>
    <property type="molecule type" value="Genomic_DNA"/>
</dbReference>
<evidence type="ECO:0000313" key="3">
    <source>
        <dbReference type="Proteomes" id="UP000186074"/>
    </source>
</evidence>
<dbReference type="KEGG" id="alp:LPB137_04885"/>
<organism evidence="2 3">
    <name type="scientific">Poseidonibacter parvus</name>
    <dbReference type="NCBI Taxonomy" id="1850254"/>
    <lineage>
        <taxon>Bacteria</taxon>
        <taxon>Pseudomonadati</taxon>
        <taxon>Campylobacterota</taxon>
        <taxon>Epsilonproteobacteria</taxon>
        <taxon>Campylobacterales</taxon>
        <taxon>Arcobacteraceae</taxon>
        <taxon>Poseidonibacter</taxon>
    </lineage>
</organism>
<feature type="transmembrane region" description="Helical" evidence="1">
    <location>
        <begin position="24"/>
        <end position="43"/>
    </location>
</feature>
<accession>A0A1P8KL17</accession>
<dbReference type="RefSeq" id="WP_076085153.1">
    <property type="nucleotide sequence ID" value="NZ_CP019070.1"/>
</dbReference>
<keyword evidence="1" id="KW-0812">Transmembrane</keyword>
<gene>
    <name evidence="2" type="ORF">LPB137_04885</name>
</gene>
<dbReference type="OrthoDB" id="1122086at2"/>
<evidence type="ECO:0000256" key="1">
    <source>
        <dbReference type="SAM" id="Phobius"/>
    </source>
</evidence>
<keyword evidence="3" id="KW-1185">Reference proteome</keyword>
<reference evidence="2 3" key="1">
    <citation type="submission" date="2017-01" db="EMBL/GenBank/DDBJ databases">
        <title>Genome sequencing of Arcobacter sp. LPB0137.</title>
        <authorList>
            <person name="Lee G.-W."/>
            <person name="Yi H."/>
        </authorList>
    </citation>
    <scope>NUCLEOTIDE SEQUENCE [LARGE SCALE GENOMIC DNA]</scope>
    <source>
        <strain evidence="2 3">LPB0137</strain>
    </source>
</reference>
<name>A0A1P8KL17_9BACT</name>
<proteinExistence type="predicted"/>
<evidence type="ECO:0000313" key="2">
    <source>
        <dbReference type="EMBL" id="APW65225.1"/>
    </source>
</evidence>
<dbReference type="Pfam" id="PF14899">
    <property type="entry name" value="DUF4492"/>
    <property type="match status" value="1"/>
</dbReference>
<dbReference type="Proteomes" id="UP000186074">
    <property type="component" value="Chromosome"/>
</dbReference>
<dbReference type="AlphaFoldDB" id="A0A1P8KL17"/>
<protein>
    <submittedName>
        <fullName evidence="2">DUF4492 domain-containing protein</fullName>
    </submittedName>
</protein>